<comment type="caution">
    <text evidence="7">The sequence shown here is derived from an EMBL/GenBank/DDBJ whole genome shotgun (WGS) entry which is preliminary data.</text>
</comment>
<dbReference type="SUPFAM" id="SSF50993">
    <property type="entry name" value="Peptidase/esterase 'gauge' domain"/>
    <property type="match status" value="1"/>
</dbReference>
<sequence length="834" mass="93857">MKIKRGVAMNNQDFAKPKAAERIPSAREFHGDTYIDEYAWMKDRNNPKLMEYVNSQNAYTEQRVKHLANLRSTLFDELRSRVQETDMSVPVRMNNYWYYVRTEKGKQYAVQCRMKVENSDDWNPPTIDNSAKPGTTDGEEILFDANLESEHSGGKFFRVGGMDLSTNGLRMLYGVDTQGDERFNYFIRDFSTKTCSWLQLEESWENLASASLSPDGKWMFYVKLDDAWRPYQVWRHKVGTKVSSDVKVFEETDERFFVDVYESFDERYMMISSSSKTTSRVLMLPLSNPEGEFRMVIEPVEGVEYDISFACFENAGENGEDIPIAIVCHNAKNPNFEIDIIDMRGNSGKFDEHVTYKLSDGVCVASGSPYGCEQGDVWQKGAGSEPITKPYNSPQNPEILQNAVGLSISGLSMYKNYVALAYRSQGLPHLAVMSKKRAVEDFLQAKPWRFCEVHPLSSQLANQFTDQPTDQFSSQLTDQLADQAQAESRAALANISQEEINNNRLFSISMTGNPSYEAPHMRYAFGSYATLGQLRELDPLTGEDVLLKQGKILGEFNEHNYAEKRVWITARDGERVPVSLVWRPDKISQTDSMFITGYGAYEVSSDPTFSVGRLSLLDRGVLYAQVHVRGGGEMGRAWYEQGRRVNKKHTFEDFVDATRALQNAGFASACHTVANGGSAGGLLMGAIANMAPECYAGIEADVPFVDALTSMLDSSLPLTVTEWDEWGNPLDDSEAYAYMKSYTPYENVPCAKTEDGRKKLADFPKILITSSIHDTRVLVTEPLKWLAKLQASGVDAIARIETDGGHGGTSGRYRQWQELAYENAWCLHVMGVNS</sequence>
<keyword evidence="4" id="KW-0720">Serine protease</keyword>
<dbReference type="Pfam" id="PF00326">
    <property type="entry name" value="Peptidase_S9"/>
    <property type="match status" value="1"/>
</dbReference>
<dbReference type="PANTHER" id="PTHR11757">
    <property type="entry name" value="PROTEASE FAMILY S9A OLIGOPEPTIDASE"/>
    <property type="match status" value="1"/>
</dbReference>
<comment type="similarity">
    <text evidence="1">Belongs to the peptidase S9A family.</text>
</comment>
<dbReference type="InterPro" id="IPR002471">
    <property type="entry name" value="Pept_S9_AS"/>
</dbReference>
<evidence type="ECO:0000256" key="4">
    <source>
        <dbReference type="ARBA" id="ARBA00022825"/>
    </source>
</evidence>
<evidence type="ECO:0000256" key="2">
    <source>
        <dbReference type="ARBA" id="ARBA00022670"/>
    </source>
</evidence>
<dbReference type="GO" id="GO:0006508">
    <property type="term" value="P:proteolysis"/>
    <property type="evidence" value="ECO:0007669"/>
    <property type="project" value="UniProtKB-KW"/>
</dbReference>
<reference evidence="7 8" key="1">
    <citation type="submission" date="2017-12" db="EMBL/GenBank/DDBJ databases">
        <title>Phylogenetic diversity of female urinary microbiome.</title>
        <authorList>
            <person name="Thomas-White K."/>
            <person name="Wolfe A.J."/>
        </authorList>
    </citation>
    <scope>NUCLEOTIDE SEQUENCE [LARGE SCALE GENOMIC DNA]</scope>
    <source>
        <strain evidence="7 8">UMB0682</strain>
    </source>
</reference>
<keyword evidence="3" id="KW-0378">Hydrolase</keyword>
<evidence type="ECO:0000259" key="5">
    <source>
        <dbReference type="Pfam" id="PF00326"/>
    </source>
</evidence>
<protein>
    <submittedName>
        <fullName evidence="7">S9 family peptidase</fullName>
    </submittedName>
</protein>
<evidence type="ECO:0000313" key="8">
    <source>
        <dbReference type="Proteomes" id="UP000234905"/>
    </source>
</evidence>
<dbReference type="Pfam" id="PF02897">
    <property type="entry name" value="Peptidase_S9_N"/>
    <property type="match status" value="1"/>
</dbReference>
<dbReference type="InterPro" id="IPR023302">
    <property type="entry name" value="Pept_S9A_N"/>
</dbReference>
<dbReference type="Gene3D" id="2.130.10.120">
    <property type="entry name" value="Prolyl oligopeptidase, N-terminal domain"/>
    <property type="match status" value="1"/>
</dbReference>
<keyword evidence="2" id="KW-0645">Protease</keyword>
<evidence type="ECO:0000259" key="6">
    <source>
        <dbReference type="Pfam" id="PF02897"/>
    </source>
</evidence>
<accession>A0AAP8LS45</accession>
<dbReference type="InterPro" id="IPR002470">
    <property type="entry name" value="Peptidase_S9A"/>
</dbReference>
<dbReference type="Gene3D" id="3.40.50.1820">
    <property type="entry name" value="alpha/beta hydrolase"/>
    <property type="match status" value="1"/>
</dbReference>
<dbReference type="GO" id="GO:0004252">
    <property type="term" value="F:serine-type endopeptidase activity"/>
    <property type="evidence" value="ECO:0007669"/>
    <property type="project" value="InterPro"/>
</dbReference>
<dbReference type="PRINTS" id="PR00862">
    <property type="entry name" value="PROLIGOPTASE"/>
</dbReference>
<dbReference type="InterPro" id="IPR001375">
    <property type="entry name" value="Peptidase_S9_cat"/>
</dbReference>
<name>A0AAP8LS45_GARVA</name>
<proteinExistence type="inferred from homology"/>
<evidence type="ECO:0000313" key="7">
    <source>
        <dbReference type="EMBL" id="PKZ59649.1"/>
    </source>
</evidence>
<dbReference type="AlphaFoldDB" id="A0AAP8LS45"/>
<dbReference type="Proteomes" id="UP000234905">
    <property type="component" value="Unassembled WGS sequence"/>
</dbReference>
<gene>
    <name evidence="7" type="ORF">CYJ61_05030</name>
</gene>
<dbReference type="PROSITE" id="PS00708">
    <property type="entry name" value="PRO_ENDOPEP_SER"/>
    <property type="match status" value="1"/>
</dbReference>
<organism evidence="7 8">
    <name type="scientific">Gardnerella vaginalis</name>
    <dbReference type="NCBI Taxonomy" id="2702"/>
    <lineage>
        <taxon>Bacteria</taxon>
        <taxon>Bacillati</taxon>
        <taxon>Actinomycetota</taxon>
        <taxon>Actinomycetes</taxon>
        <taxon>Bifidobacteriales</taxon>
        <taxon>Bifidobacteriaceae</taxon>
        <taxon>Gardnerella</taxon>
    </lineage>
</organism>
<dbReference type="PANTHER" id="PTHR11757:SF19">
    <property type="entry name" value="PROLYL ENDOPEPTIDASE-LIKE"/>
    <property type="match status" value="1"/>
</dbReference>
<dbReference type="SUPFAM" id="SSF53474">
    <property type="entry name" value="alpha/beta-Hydrolases"/>
    <property type="match status" value="1"/>
</dbReference>
<feature type="domain" description="Peptidase S9A N-terminal" evidence="6">
    <location>
        <begin position="20"/>
        <end position="307"/>
    </location>
</feature>
<dbReference type="InterPro" id="IPR029058">
    <property type="entry name" value="AB_hydrolase_fold"/>
</dbReference>
<evidence type="ECO:0000256" key="3">
    <source>
        <dbReference type="ARBA" id="ARBA00022801"/>
    </source>
</evidence>
<feature type="domain" description="Peptidase S9 prolyl oligopeptidase catalytic" evidence="5">
    <location>
        <begin position="608"/>
        <end position="831"/>
    </location>
</feature>
<evidence type="ECO:0000256" key="1">
    <source>
        <dbReference type="ARBA" id="ARBA00005228"/>
    </source>
</evidence>
<dbReference type="InterPro" id="IPR051543">
    <property type="entry name" value="Serine_Peptidase_S9A"/>
</dbReference>
<dbReference type="EMBL" id="PKJN01000002">
    <property type="protein sequence ID" value="PKZ59649.1"/>
    <property type="molecule type" value="Genomic_DNA"/>
</dbReference>